<protein>
    <recommendedName>
        <fullName evidence="3">EfeO-type cupredoxin-like domain-containing protein</fullName>
    </recommendedName>
</protein>
<keyword evidence="2" id="KW-1185">Reference proteome</keyword>
<name>A0A1W1I383_9BACT</name>
<dbReference type="Proteomes" id="UP000192042">
    <property type="component" value="Chromosome I"/>
</dbReference>
<accession>A0A1W1I383</accession>
<dbReference type="RefSeq" id="WP_080885852.1">
    <property type="nucleotide sequence ID" value="NZ_LT828648.1"/>
</dbReference>
<evidence type="ECO:0008006" key="3">
    <source>
        <dbReference type="Google" id="ProtNLM"/>
    </source>
</evidence>
<organism evidence="1 2">
    <name type="scientific">Nitrospira japonica</name>
    <dbReference type="NCBI Taxonomy" id="1325564"/>
    <lineage>
        <taxon>Bacteria</taxon>
        <taxon>Pseudomonadati</taxon>
        <taxon>Nitrospirota</taxon>
        <taxon>Nitrospiria</taxon>
        <taxon>Nitrospirales</taxon>
        <taxon>Nitrospiraceae</taxon>
        <taxon>Nitrospira</taxon>
    </lineage>
</organism>
<dbReference type="EMBL" id="LT828648">
    <property type="protein sequence ID" value="SLM47293.1"/>
    <property type="molecule type" value="Genomic_DNA"/>
</dbReference>
<dbReference type="PROSITE" id="PS51257">
    <property type="entry name" value="PROKAR_LIPOPROTEIN"/>
    <property type="match status" value="1"/>
</dbReference>
<dbReference type="OrthoDB" id="9791213at2"/>
<reference evidence="1 2" key="1">
    <citation type="submission" date="2017-03" db="EMBL/GenBank/DDBJ databases">
        <authorList>
            <person name="Afonso C.L."/>
            <person name="Miller P.J."/>
            <person name="Scott M.A."/>
            <person name="Spackman E."/>
            <person name="Goraichik I."/>
            <person name="Dimitrov K.M."/>
            <person name="Suarez D.L."/>
            <person name="Swayne D.E."/>
        </authorList>
    </citation>
    <scope>NUCLEOTIDE SEQUENCE [LARGE SCALE GENOMIC DNA]</scope>
    <source>
        <strain evidence="1">Genome sequencing of Nitrospira japonica strain NJ11</strain>
    </source>
</reference>
<dbReference type="STRING" id="1325564.NSJP_1121"/>
<evidence type="ECO:0000313" key="1">
    <source>
        <dbReference type="EMBL" id="SLM47293.1"/>
    </source>
</evidence>
<dbReference type="AlphaFoldDB" id="A0A1W1I383"/>
<evidence type="ECO:0000313" key="2">
    <source>
        <dbReference type="Proteomes" id="UP000192042"/>
    </source>
</evidence>
<gene>
    <name evidence="1" type="ORF">NSJP_1121</name>
</gene>
<sequence>MARAGIGLVLLAVVWTFQACGHSPLSDSRGVVRTIRISDVVKPTTVYARSGEEIRWENLRATPVRIGFLSVRLLEELGCKKGVSSFFGDIGDVITIAPGETASLCPIRSGTLQFNVWFDADNPKSEISPTATIHVEKTGG</sequence>
<dbReference type="KEGG" id="nja:NSJP_1121"/>
<proteinExistence type="predicted"/>